<keyword evidence="2" id="KW-0472">Membrane</keyword>
<dbReference type="EMBL" id="BDRX01000001">
    <property type="protein sequence ID" value="GBF87503.1"/>
    <property type="molecule type" value="Genomic_DNA"/>
</dbReference>
<dbReference type="OrthoDB" id="10644924at2759"/>
<organism evidence="3 4">
    <name type="scientific">Raphidocelis subcapitata</name>
    <dbReference type="NCBI Taxonomy" id="307507"/>
    <lineage>
        <taxon>Eukaryota</taxon>
        <taxon>Viridiplantae</taxon>
        <taxon>Chlorophyta</taxon>
        <taxon>core chlorophytes</taxon>
        <taxon>Chlorophyceae</taxon>
        <taxon>CS clade</taxon>
        <taxon>Sphaeropleales</taxon>
        <taxon>Selenastraceae</taxon>
        <taxon>Raphidocelis</taxon>
    </lineage>
</organism>
<feature type="compositionally biased region" description="Low complexity" evidence="1">
    <location>
        <begin position="11"/>
        <end position="28"/>
    </location>
</feature>
<keyword evidence="2" id="KW-1133">Transmembrane helix</keyword>
<feature type="compositionally biased region" description="Low complexity" evidence="1">
    <location>
        <begin position="42"/>
        <end position="61"/>
    </location>
</feature>
<gene>
    <name evidence="3" type="ORF">Rsub_00214</name>
</gene>
<keyword evidence="4" id="KW-1185">Reference proteome</keyword>
<dbReference type="AlphaFoldDB" id="A0A2V0NPS0"/>
<feature type="transmembrane region" description="Helical" evidence="2">
    <location>
        <begin position="124"/>
        <end position="152"/>
    </location>
</feature>
<accession>A0A2V0NPS0</accession>
<evidence type="ECO:0000256" key="1">
    <source>
        <dbReference type="SAM" id="MobiDB-lite"/>
    </source>
</evidence>
<sequence>MAPPLGRRSRSGAAPARRGSPRARAASGVPSSGGDAPGGWDPRGLQPQQQQPGGAAAQPQQPRGPPLTEEQLQRLGSRTWLTMLWDALPSWLVTGLATAARFVASCPEVLPQFVSPSLPEALRRAGLVLAVSLVAVVVVSSIDSAWLLLYLLRAKRGVPLPA</sequence>
<reference evidence="3 4" key="1">
    <citation type="journal article" date="2018" name="Sci. Rep.">
        <title>Raphidocelis subcapitata (=Pseudokirchneriella subcapitata) provides an insight into genome evolution and environmental adaptations in the Sphaeropleales.</title>
        <authorList>
            <person name="Suzuki S."/>
            <person name="Yamaguchi H."/>
            <person name="Nakajima N."/>
            <person name="Kawachi M."/>
        </authorList>
    </citation>
    <scope>NUCLEOTIDE SEQUENCE [LARGE SCALE GENOMIC DNA]</scope>
    <source>
        <strain evidence="3 4">NIES-35</strain>
    </source>
</reference>
<feature type="region of interest" description="Disordered" evidence="1">
    <location>
        <begin position="1"/>
        <end position="69"/>
    </location>
</feature>
<evidence type="ECO:0000313" key="3">
    <source>
        <dbReference type="EMBL" id="GBF87503.1"/>
    </source>
</evidence>
<proteinExistence type="predicted"/>
<protein>
    <submittedName>
        <fullName evidence="3">Uncharacterized protein</fullName>
    </submittedName>
</protein>
<keyword evidence="2" id="KW-0812">Transmembrane</keyword>
<dbReference type="InParanoid" id="A0A2V0NPS0"/>
<comment type="caution">
    <text evidence="3">The sequence shown here is derived from an EMBL/GenBank/DDBJ whole genome shotgun (WGS) entry which is preliminary data.</text>
</comment>
<dbReference type="Proteomes" id="UP000247498">
    <property type="component" value="Unassembled WGS sequence"/>
</dbReference>
<evidence type="ECO:0000313" key="4">
    <source>
        <dbReference type="Proteomes" id="UP000247498"/>
    </source>
</evidence>
<name>A0A2V0NPS0_9CHLO</name>
<evidence type="ECO:0000256" key="2">
    <source>
        <dbReference type="SAM" id="Phobius"/>
    </source>
</evidence>